<gene>
    <name evidence="1" type="ORF">ENJ40_07645</name>
</gene>
<evidence type="ECO:0000313" key="1">
    <source>
        <dbReference type="EMBL" id="HFC98312.1"/>
    </source>
</evidence>
<organism evidence="1">
    <name type="scientific">Thermosulfurimonas dismutans</name>
    <dbReference type="NCBI Taxonomy" id="999894"/>
    <lineage>
        <taxon>Bacteria</taxon>
        <taxon>Pseudomonadati</taxon>
        <taxon>Thermodesulfobacteriota</taxon>
        <taxon>Thermodesulfobacteria</taxon>
        <taxon>Thermodesulfobacteriales</taxon>
        <taxon>Thermodesulfobacteriaceae</taxon>
        <taxon>Thermosulfurimonas</taxon>
    </lineage>
</organism>
<comment type="caution">
    <text evidence="1">The sequence shown here is derived from an EMBL/GenBank/DDBJ whole genome shotgun (WGS) entry which is preliminary data.</text>
</comment>
<dbReference type="AlphaFoldDB" id="A0A7C3CM02"/>
<dbReference type="EMBL" id="DRMH01000101">
    <property type="protein sequence ID" value="HFC98312.1"/>
    <property type="molecule type" value="Genomic_DNA"/>
</dbReference>
<proteinExistence type="predicted"/>
<dbReference type="Proteomes" id="UP000886043">
    <property type="component" value="Unassembled WGS sequence"/>
</dbReference>
<name>A0A7C3CM02_9BACT</name>
<sequence>MRVTLPAPVAYLPENLLILFERPGRELTVRVIEVEGKTLTLEAGGERFQARLAGALVPEDFRPGETVRVRVLSAGPPVVLHLIEGSGVSRVQERLADLVRLVQGRAFPLPEGPLVSERPDLSSLLTFLLQAVGERPEEGKAPRREAKAAETPLTQTLLHLWKGGALILPFFFSDRLSWGFLEADREKERPRERYIYLRLFLGNLGLMEAFLRLQGSQLKVDFLFSREEALALARKEVINLRRELAERGFWPEISLEKSYHEPGALLAREG</sequence>
<reference evidence="1" key="1">
    <citation type="journal article" date="2020" name="mSystems">
        <title>Genome- and Community-Level Interaction Insights into Carbon Utilization and Element Cycling Functions of Hydrothermarchaeota in Hydrothermal Sediment.</title>
        <authorList>
            <person name="Zhou Z."/>
            <person name="Liu Y."/>
            <person name="Xu W."/>
            <person name="Pan J."/>
            <person name="Luo Z.H."/>
            <person name="Li M."/>
        </authorList>
    </citation>
    <scope>NUCLEOTIDE SEQUENCE [LARGE SCALE GENOMIC DNA]</scope>
    <source>
        <strain evidence="1">HyVt-483</strain>
    </source>
</reference>
<evidence type="ECO:0008006" key="2">
    <source>
        <dbReference type="Google" id="ProtNLM"/>
    </source>
</evidence>
<accession>A0A7C3CM02</accession>
<protein>
    <recommendedName>
        <fullName evidence="2">Flagellar hook-length control protein FliK</fullName>
    </recommendedName>
</protein>